<dbReference type="InterPro" id="IPR005175">
    <property type="entry name" value="PPC_dom"/>
</dbReference>
<proteinExistence type="predicted"/>
<name>A0A2W4ZJZ8_9CYAN</name>
<evidence type="ECO:0000259" key="1">
    <source>
        <dbReference type="PROSITE" id="PS51742"/>
    </source>
</evidence>
<dbReference type="Proteomes" id="UP000249794">
    <property type="component" value="Unassembled WGS sequence"/>
</dbReference>
<dbReference type="PANTHER" id="PTHR34988">
    <property type="entry name" value="PROTEIN, PUTATIVE-RELATED"/>
    <property type="match status" value="1"/>
</dbReference>
<gene>
    <name evidence="2" type="ORF">DCF15_10950</name>
</gene>
<reference evidence="3" key="1">
    <citation type="submission" date="2018-04" db="EMBL/GenBank/DDBJ databases">
        <authorList>
            <person name="Cornet L."/>
        </authorList>
    </citation>
    <scope>NUCLEOTIDE SEQUENCE [LARGE SCALE GENOMIC DNA]</scope>
</reference>
<dbReference type="PANTHER" id="PTHR34988:SF1">
    <property type="entry name" value="DNA-BINDING PROTEIN"/>
    <property type="match status" value="1"/>
</dbReference>
<feature type="domain" description="PPC" evidence="1">
    <location>
        <begin position="26"/>
        <end position="157"/>
    </location>
</feature>
<dbReference type="SUPFAM" id="SSF117856">
    <property type="entry name" value="AF0104/ALDC/Ptd012-like"/>
    <property type="match status" value="1"/>
</dbReference>
<evidence type="ECO:0000313" key="3">
    <source>
        <dbReference type="Proteomes" id="UP000249794"/>
    </source>
</evidence>
<dbReference type="CDD" id="cd11378">
    <property type="entry name" value="DUF296"/>
    <property type="match status" value="1"/>
</dbReference>
<accession>A0A2W4ZJZ8</accession>
<reference evidence="2 3" key="2">
    <citation type="submission" date="2018-06" db="EMBL/GenBank/DDBJ databases">
        <title>Metagenomic assembly of (sub)arctic Cyanobacteria and their associated microbiome from non-axenic cultures.</title>
        <authorList>
            <person name="Baurain D."/>
        </authorList>
    </citation>
    <scope>NUCLEOTIDE SEQUENCE [LARGE SCALE GENOMIC DNA]</scope>
    <source>
        <strain evidence="2">ULC027bin1</strain>
    </source>
</reference>
<comment type="caution">
    <text evidence="2">The sequence shown here is derived from an EMBL/GenBank/DDBJ whole genome shotgun (WGS) entry which is preliminary data.</text>
</comment>
<dbReference type="Gene3D" id="3.30.1330.80">
    <property type="entry name" value="Hypothetical protein, similar to alpha- acetolactate decarboxylase, domain 2"/>
    <property type="match status" value="1"/>
</dbReference>
<dbReference type="Pfam" id="PF03479">
    <property type="entry name" value="PCC"/>
    <property type="match status" value="1"/>
</dbReference>
<dbReference type="AlphaFoldDB" id="A0A2W4ZJZ8"/>
<protein>
    <submittedName>
        <fullName evidence="2">DUF296 domain-containing protein</fullName>
    </submittedName>
</protein>
<dbReference type="PROSITE" id="PS51742">
    <property type="entry name" value="PPC"/>
    <property type="match status" value="1"/>
</dbReference>
<dbReference type="EMBL" id="QBMP01000102">
    <property type="protein sequence ID" value="PZO55218.1"/>
    <property type="molecule type" value="Genomic_DNA"/>
</dbReference>
<evidence type="ECO:0000313" key="2">
    <source>
        <dbReference type="EMBL" id="PZO55218.1"/>
    </source>
</evidence>
<sequence length="165" mass="17638">MPDNFSTGINFDSQSSVKKAAEKAVKTTVKTTALRLLPGADVRRELENLAKLEQISAAVILGAVGSLSQTNLRFAGQDEHTALAGKQEILTLSGMLSVAGVHLHMSVSNAQGECRGGHVVYGCLVYTTLEIAIALIPHLEFQRTFDAATGFKELKIVPNNSFPES</sequence>
<organism evidence="2 3">
    <name type="scientific">Phormidesmis priestleyi</name>
    <dbReference type="NCBI Taxonomy" id="268141"/>
    <lineage>
        <taxon>Bacteria</taxon>
        <taxon>Bacillati</taxon>
        <taxon>Cyanobacteriota</taxon>
        <taxon>Cyanophyceae</taxon>
        <taxon>Leptolyngbyales</taxon>
        <taxon>Leptolyngbyaceae</taxon>
        <taxon>Phormidesmis</taxon>
    </lineage>
</organism>